<gene>
    <name evidence="1" type="ORF">SDC9_69867</name>
</gene>
<proteinExistence type="predicted"/>
<organism evidence="1">
    <name type="scientific">bioreactor metagenome</name>
    <dbReference type="NCBI Taxonomy" id="1076179"/>
    <lineage>
        <taxon>unclassified sequences</taxon>
        <taxon>metagenomes</taxon>
        <taxon>ecological metagenomes</taxon>
    </lineage>
</organism>
<sequence length="108" mass="12315">MAAAAVIIEAVVTDISWIVGLSGTHQLLHLAVVLGARIAVADDRRKRAACRHVVEVAAQDFRLIFFFPWRRQSSLAWRSPFHFFQNFIHIYFMAWRQTVDGDTDCGPM</sequence>
<reference evidence="1" key="1">
    <citation type="submission" date="2019-08" db="EMBL/GenBank/DDBJ databases">
        <authorList>
            <person name="Kucharzyk K."/>
            <person name="Murdoch R.W."/>
            <person name="Higgins S."/>
            <person name="Loffler F."/>
        </authorList>
    </citation>
    <scope>NUCLEOTIDE SEQUENCE</scope>
</reference>
<name>A0A644Y486_9ZZZZ</name>
<accession>A0A644Y486</accession>
<dbReference type="EMBL" id="VSSQ01004020">
    <property type="protein sequence ID" value="MPM23395.1"/>
    <property type="molecule type" value="Genomic_DNA"/>
</dbReference>
<protein>
    <submittedName>
        <fullName evidence="1">Uncharacterized protein</fullName>
    </submittedName>
</protein>
<dbReference type="AlphaFoldDB" id="A0A644Y486"/>
<evidence type="ECO:0000313" key="1">
    <source>
        <dbReference type="EMBL" id="MPM23395.1"/>
    </source>
</evidence>
<comment type="caution">
    <text evidence="1">The sequence shown here is derived from an EMBL/GenBank/DDBJ whole genome shotgun (WGS) entry which is preliminary data.</text>
</comment>